<proteinExistence type="predicted"/>
<organism evidence="2 3">
    <name type="scientific">Dibothriocephalus latus</name>
    <name type="common">Fish tapeworm</name>
    <name type="synonym">Diphyllobothrium latum</name>
    <dbReference type="NCBI Taxonomy" id="60516"/>
    <lineage>
        <taxon>Eukaryota</taxon>
        <taxon>Metazoa</taxon>
        <taxon>Spiralia</taxon>
        <taxon>Lophotrochozoa</taxon>
        <taxon>Platyhelminthes</taxon>
        <taxon>Cestoda</taxon>
        <taxon>Eucestoda</taxon>
        <taxon>Diphyllobothriidea</taxon>
        <taxon>Diphyllobothriidae</taxon>
        <taxon>Dibothriocephalus</taxon>
    </lineage>
</organism>
<dbReference type="OrthoDB" id="308383at2759"/>
<gene>
    <name evidence="2" type="ORF">DILT_LOCUS421</name>
</gene>
<feature type="region of interest" description="Disordered" evidence="1">
    <location>
        <begin position="49"/>
        <end position="138"/>
    </location>
</feature>
<feature type="compositionally biased region" description="Low complexity" evidence="1">
    <location>
        <begin position="1"/>
        <end position="11"/>
    </location>
</feature>
<dbReference type="EMBL" id="UYRU01001738">
    <property type="protein sequence ID" value="VDK32443.1"/>
    <property type="molecule type" value="Genomic_DNA"/>
</dbReference>
<feature type="region of interest" description="Disordered" evidence="1">
    <location>
        <begin position="1"/>
        <end position="25"/>
    </location>
</feature>
<keyword evidence="3" id="KW-1185">Reference proteome</keyword>
<accession>A0A3P6PRX4</accession>
<protein>
    <submittedName>
        <fullName evidence="2">Uncharacterized protein</fullName>
    </submittedName>
</protein>
<dbReference type="Proteomes" id="UP000281553">
    <property type="component" value="Unassembled WGS sequence"/>
</dbReference>
<name>A0A3P6PRX4_DIBLA</name>
<reference evidence="2 3" key="1">
    <citation type="submission" date="2018-11" db="EMBL/GenBank/DDBJ databases">
        <authorList>
            <consortium name="Pathogen Informatics"/>
        </authorList>
    </citation>
    <scope>NUCLEOTIDE SEQUENCE [LARGE SCALE GENOMIC DNA]</scope>
</reference>
<evidence type="ECO:0000313" key="3">
    <source>
        <dbReference type="Proteomes" id="UP000281553"/>
    </source>
</evidence>
<evidence type="ECO:0000313" key="2">
    <source>
        <dbReference type="EMBL" id="VDK32443.1"/>
    </source>
</evidence>
<evidence type="ECO:0000256" key="1">
    <source>
        <dbReference type="SAM" id="MobiDB-lite"/>
    </source>
</evidence>
<feature type="compositionally biased region" description="Polar residues" evidence="1">
    <location>
        <begin position="126"/>
        <end position="136"/>
    </location>
</feature>
<dbReference type="AlphaFoldDB" id="A0A3P6PRX4"/>
<sequence>MAFGSAGSSAARSDEEQVSPPDPHQFFMDGVVLSETGLNTIRQVMLKGHPKRHLAGGRRASHPCAPSATPDAGSVNDCAPPSVFTPMEDEASQQSAADAEVETISTTYAETKSPSVISEEDASHQLAGSESNSTADRANAAPTSAIPFHISYLFDCLFTHYFALKMSAAKSRDPNAKGKSASANARRQLNLGVGGFRARSTRMYHLGSYVESSVATLNLLDELQ</sequence>
<feature type="compositionally biased region" description="Polar residues" evidence="1">
    <location>
        <begin position="103"/>
        <end position="116"/>
    </location>
</feature>
<feature type="compositionally biased region" description="Basic residues" evidence="1">
    <location>
        <begin position="49"/>
        <end position="61"/>
    </location>
</feature>